<protein>
    <recommendedName>
        <fullName evidence="6">Iron dicitrate transport regulator FecR</fullName>
    </recommendedName>
</protein>
<keyword evidence="1" id="KW-0812">Transmembrane</keyword>
<dbReference type="EMBL" id="DMAN01000211">
    <property type="protein sequence ID" value="HAE27402.1"/>
    <property type="molecule type" value="Genomic_DNA"/>
</dbReference>
<evidence type="ECO:0000313" key="4">
    <source>
        <dbReference type="EMBL" id="HAE27402.1"/>
    </source>
</evidence>
<sequence length="351" mass="38176">MSDRAVLTRIEEEAAAWHARLNTGMLSGQEARAFNEWLADDPEHERIFRKGQEAMRNVSLMQGEADLADLMRPTPYQRISNSLYAARLWLARRVRSGRIYPFAAVAAACFALAFALLGTKTTVKPEAPVTVAAEQPLFETATAEIRTIALPDGSTVTLGASSGLDVRFSDHERRVVLSEGEAFFEVEKDPARPFIVAAGGTLVRVRGTKFDVNLGAGQVDVAVLEGRVEVIRPENRNADIRDIDIKHVLTAGQKVATPASGQIEPVKTVEAGSVAAWRRGELIWSDEPVRDIIVDLNRYSENPIVLADASLGDLEYTLVIQADEVRAGVQLLAASLGLQINEAPDGGLILE</sequence>
<evidence type="ECO:0000259" key="2">
    <source>
        <dbReference type="Pfam" id="PF04773"/>
    </source>
</evidence>
<reference evidence="4 5" key="1">
    <citation type="journal article" date="2018" name="Nat. Biotechnol.">
        <title>A standardized bacterial taxonomy based on genome phylogeny substantially revises the tree of life.</title>
        <authorList>
            <person name="Parks D.H."/>
            <person name="Chuvochina M."/>
            <person name="Waite D.W."/>
            <person name="Rinke C."/>
            <person name="Skarshewski A."/>
            <person name="Chaumeil P.A."/>
            <person name="Hugenholtz P."/>
        </authorList>
    </citation>
    <scope>NUCLEOTIDE SEQUENCE [LARGE SCALE GENOMIC DNA]</scope>
    <source>
        <strain evidence="4">UBA8733</strain>
    </source>
</reference>
<feature type="domain" description="FecR N-terminal" evidence="3">
    <location>
        <begin position="12"/>
        <end position="50"/>
    </location>
</feature>
<dbReference type="Gene3D" id="2.60.120.1440">
    <property type="match status" value="1"/>
</dbReference>
<dbReference type="PANTHER" id="PTHR30273:SF2">
    <property type="entry name" value="PROTEIN FECR"/>
    <property type="match status" value="1"/>
</dbReference>
<evidence type="ECO:0000256" key="1">
    <source>
        <dbReference type="SAM" id="Phobius"/>
    </source>
</evidence>
<evidence type="ECO:0000259" key="3">
    <source>
        <dbReference type="Pfam" id="PF16220"/>
    </source>
</evidence>
<comment type="caution">
    <text evidence="4">The sequence shown here is derived from an EMBL/GenBank/DDBJ whole genome shotgun (WGS) entry which is preliminary data.</text>
</comment>
<gene>
    <name evidence="4" type="ORF">DCG58_09600</name>
</gene>
<dbReference type="AlphaFoldDB" id="A0A3B9GY83"/>
<proteinExistence type="predicted"/>
<dbReference type="InterPro" id="IPR032623">
    <property type="entry name" value="FecR_N"/>
</dbReference>
<evidence type="ECO:0008006" key="6">
    <source>
        <dbReference type="Google" id="ProtNLM"/>
    </source>
</evidence>
<dbReference type="Proteomes" id="UP000259610">
    <property type="component" value="Unassembled WGS sequence"/>
</dbReference>
<dbReference type="InterPro" id="IPR006860">
    <property type="entry name" value="FecR"/>
</dbReference>
<dbReference type="Pfam" id="PF04773">
    <property type="entry name" value="FecR"/>
    <property type="match status" value="1"/>
</dbReference>
<feature type="domain" description="FecR protein" evidence="2">
    <location>
        <begin position="139"/>
        <end position="229"/>
    </location>
</feature>
<accession>A0A3B9GY83</accession>
<dbReference type="PIRSF" id="PIRSF018266">
    <property type="entry name" value="FecR"/>
    <property type="match status" value="1"/>
</dbReference>
<evidence type="ECO:0000313" key="5">
    <source>
        <dbReference type="Proteomes" id="UP000259610"/>
    </source>
</evidence>
<dbReference type="PANTHER" id="PTHR30273">
    <property type="entry name" value="PERIPLASMIC SIGNAL SENSOR AND SIGMA FACTOR ACTIVATOR FECR-RELATED"/>
    <property type="match status" value="1"/>
</dbReference>
<feature type="transmembrane region" description="Helical" evidence="1">
    <location>
        <begin position="99"/>
        <end position="118"/>
    </location>
</feature>
<dbReference type="GO" id="GO:0016989">
    <property type="term" value="F:sigma factor antagonist activity"/>
    <property type="evidence" value="ECO:0007669"/>
    <property type="project" value="TreeGrafter"/>
</dbReference>
<dbReference type="Pfam" id="PF16220">
    <property type="entry name" value="DUF4880"/>
    <property type="match status" value="1"/>
</dbReference>
<dbReference type="InterPro" id="IPR012373">
    <property type="entry name" value="Ferrdict_sens_TM"/>
</dbReference>
<keyword evidence="1" id="KW-0472">Membrane</keyword>
<keyword evidence="1" id="KW-1133">Transmembrane helix</keyword>
<name>A0A3B9GY83_9PROT</name>
<organism evidence="4 5">
    <name type="scientific">Hyphomonas adhaerens</name>
    <dbReference type="NCBI Taxonomy" id="81029"/>
    <lineage>
        <taxon>Bacteria</taxon>
        <taxon>Pseudomonadati</taxon>
        <taxon>Pseudomonadota</taxon>
        <taxon>Alphaproteobacteria</taxon>
        <taxon>Hyphomonadales</taxon>
        <taxon>Hyphomonadaceae</taxon>
        <taxon>Hyphomonas</taxon>
    </lineage>
</organism>